<dbReference type="AlphaFoldDB" id="A0A142I5A1"/>
<dbReference type="RefSeq" id="WP_077951050.1">
    <property type="nucleotide sequence ID" value="NZ_CP014779.1"/>
</dbReference>
<evidence type="ECO:0000256" key="1">
    <source>
        <dbReference type="ARBA" id="ARBA00006226"/>
    </source>
</evidence>
<dbReference type="PANTHER" id="PTHR33755:SF5">
    <property type="entry name" value="TYPE II TOXIN-ANTITOXIN SYSTEM RELE_PARE FAMILY TOXIN"/>
    <property type="match status" value="1"/>
</dbReference>
<gene>
    <name evidence="3" type="ORF">LG71_29280</name>
    <name evidence="4" type="ORF">LG71_29310</name>
    <name evidence="5" type="ORF">LG71_29335</name>
</gene>
<reference evidence="3" key="1">
    <citation type="submission" date="2016-03" db="EMBL/GenBank/DDBJ databases">
        <authorList>
            <person name="Ploux O."/>
        </authorList>
    </citation>
    <scope>NUCLEOTIDE SEQUENCE</scope>
    <source>
        <strain evidence="3">FB2</strain>
        <plasmid evidence="3">pFB2.4</plasmid>
    </source>
</reference>
<name>A0A142I5A1_PLUGE</name>
<dbReference type="InterPro" id="IPR007712">
    <property type="entry name" value="RelE/ParE_toxin"/>
</dbReference>
<dbReference type="Pfam" id="PF05016">
    <property type="entry name" value="ParE_toxin"/>
    <property type="match status" value="1"/>
</dbReference>
<accession>A0A142I5A1</accession>
<comment type="similarity">
    <text evidence="1">Belongs to the RelE toxin family.</text>
</comment>
<evidence type="ECO:0000313" key="4">
    <source>
        <dbReference type="EMBL" id="AMR39822.1"/>
    </source>
</evidence>
<geneLocation type="plasmid" evidence="3">
    <name>pFB2.4</name>
</geneLocation>
<evidence type="ECO:0008006" key="6">
    <source>
        <dbReference type="Google" id="ProtNLM"/>
    </source>
</evidence>
<evidence type="ECO:0000313" key="3">
    <source>
        <dbReference type="EMBL" id="AMR39816.1"/>
    </source>
</evidence>
<keyword evidence="2" id="KW-1277">Toxin-antitoxin system</keyword>
<evidence type="ECO:0000256" key="2">
    <source>
        <dbReference type="ARBA" id="ARBA00022649"/>
    </source>
</evidence>
<dbReference type="EMBL" id="CP014779">
    <property type="protein sequence ID" value="AMR39822.1"/>
    <property type="molecule type" value="Genomic_DNA"/>
</dbReference>
<dbReference type="EMBL" id="CP014779">
    <property type="protein sequence ID" value="AMR39827.1"/>
    <property type="molecule type" value="Genomic_DNA"/>
</dbReference>
<evidence type="ECO:0000313" key="5">
    <source>
        <dbReference type="EMBL" id="AMR39827.1"/>
    </source>
</evidence>
<protein>
    <recommendedName>
        <fullName evidence="6">Type II toxin-antitoxin system RelE/ParE family toxin</fullName>
    </recommendedName>
</protein>
<proteinExistence type="inferred from homology"/>
<dbReference type="InterPro" id="IPR035093">
    <property type="entry name" value="RelE/ParE_toxin_dom_sf"/>
</dbReference>
<dbReference type="EMBL" id="CP014779">
    <property type="protein sequence ID" value="AMR39816.1"/>
    <property type="molecule type" value="Genomic_DNA"/>
</dbReference>
<organism evidence="3">
    <name type="scientific">Pluralibacter gergoviae</name>
    <name type="common">Enterobacter gergoviae</name>
    <dbReference type="NCBI Taxonomy" id="61647"/>
    <lineage>
        <taxon>Bacteria</taxon>
        <taxon>Pseudomonadati</taxon>
        <taxon>Pseudomonadota</taxon>
        <taxon>Gammaproteobacteria</taxon>
        <taxon>Enterobacterales</taxon>
        <taxon>Enterobacteriaceae</taxon>
        <taxon>Pluralibacter</taxon>
    </lineage>
</organism>
<sequence>MMASNLIWEEEAIDDRADYFEWLYQQNPKAAEDADQYIEDTVDLLIENPFLGKDSEIVSGVRVLIIKGLSLNVYYQEGHGTVKVLRVLHQSRNIAKLI</sequence>
<dbReference type="InterPro" id="IPR051803">
    <property type="entry name" value="TA_system_RelE-like_toxin"/>
</dbReference>
<dbReference type="PANTHER" id="PTHR33755">
    <property type="entry name" value="TOXIN PARE1-RELATED"/>
    <property type="match status" value="1"/>
</dbReference>
<keyword evidence="3" id="KW-0614">Plasmid</keyword>
<dbReference type="Gene3D" id="3.30.2310.20">
    <property type="entry name" value="RelE-like"/>
    <property type="match status" value="1"/>
</dbReference>